<dbReference type="PATRIC" id="fig|54915.3.peg.4373"/>
<reference evidence="2" key="1">
    <citation type="submission" date="2015-07" db="EMBL/GenBank/DDBJ databases">
        <title>Genome sequencing project for genomic taxonomy and phylogenomics of Bacillus-like bacteria.</title>
        <authorList>
            <person name="Liu B."/>
            <person name="Wang J."/>
            <person name="Zhu Y."/>
            <person name="Liu G."/>
            <person name="Chen Q."/>
            <person name="Chen Z."/>
            <person name="Lan J."/>
            <person name="Che J."/>
            <person name="Ge C."/>
            <person name="Shi H."/>
            <person name="Pan Z."/>
            <person name="Liu X."/>
        </authorList>
    </citation>
    <scope>NUCLEOTIDE SEQUENCE [LARGE SCALE GENOMIC DNA]</scope>
    <source>
        <strain evidence="2">DSM 9887</strain>
    </source>
</reference>
<evidence type="ECO:0000313" key="1">
    <source>
        <dbReference type="EMBL" id="KNB69360.1"/>
    </source>
</evidence>
<dbReference type="Proteomes" id="UP000036834">
    <property type="component" value="Unassembled WGS sequence"/>
</dbReference>
<proteinExistence type="predicted"/>
<gene>
    <name evidence="1" type="ORF">ADS79_26025</name>
</gene>
<organism evidence="1 2">
    <name type="scientific">Brevibacillus reuszeri</name>
    <dbReference type="NCBI Taxonomy" id="54915"/>
    <lineage>
        <taxon>Bacteria</taxon>
        <taxon>Bacillati</taxon>
        <taxon>Bacillota</taxon>
        <taxon>Bacilli</taxon>
        <taxon>Bacillales</taxon>
        <taxon>Paenibacillaceae</taxon>
        <taxon>Brevibacillus</taxon>
    </lineage>
</organism>
<dbReference type="AlphaFoldDB" id="A0A0K9YMG6"/>
<name>A0A0K9YMG6_9BACL</name>
<comment type="caution">
    <text evidence="1">The sequence shown here is derived from an EMBL/GenBank/DDBJ whole genome shotgun (WGS) entry which is preliminary data.</text>
</comment>
<protein>
    <recommendedName>
        <fullName evidence="3">Ribosome biogenesis GTPase RsgA</fullName>
    </recommendedName>
</protein>
<dbReference type="STRING" id="54915.ADS79_26025"/>
<sequence length="100" mass="11741">MITKISHSIVKCEIWFTDVEEWFPPCRFTDCRHQAEPGCAVLAALADGSLSRERWEHYVAQQLENKYVQDKTSYFIDKRARNKTTAMWSKQTKKNGGWKN</sequence>
<dbReference type="Gene3D" id="1.10.40.50">
    <property type="entry name" value="Probable gtpase engc, domain 3"/>
    <property type="match status" value="1"/>
</dbReference>
<evidence type="ECO:0008006" key="3">
    <source>
        <dbReference type="Google" id="ProtNLM"/>
    </source>
</evidence>
<dbReference type="EMBL" id="LGIQ01000011">
    <property type="protein sequence ID" value="KNB69360.1"/>
    <property type="molecule type" value="Genomic_DNA"/>
</dbReference>
<evidence type="ECO:0000313" key="2">
    <source>
        <dbReference type="Proteomes" id="UP000036834"/>
    </source>
</evidence>
<accession>A0A0K9YMG6</accession>